<reference evidence="3 4" key="2">
    <citation type="journal article" date="2017" name="Sci. Rep.">
        <title>Ant-infecting Ophiocordyceps genomes reveal a high diversity of potential behavioral manipulation genes and a possible major role for enterotoxins.</title>
        <authorList>
            <person name="de Bekker C."/>
            <person name="Ohm R.A."/>
            <person name="Evans H.C."/>
            <person name="Brachmann A."/>
            <person name="Hughes D.P."/>
        </authorList>
    </citation>
    <scope>NUCLEOTIDE SEQUENCE [LARGE SCALE GENOMIC DNA]</scope>
    <source>
        <strain evidence="3 4">SC16a</strain>
    </source>
</reference>
<feature type="signal peptide" evidence="2">
    <location>
        <begin position="1"/>
        <end position="19"/>
    </location>
</feature>
<sequence length="987" mass="111330">MNLGFLFICLFVGPLVTQAQKPGLSAIDALEGRQTRNVLVEILKKGFSKFVTDITNDGKADRIPQPQVWSRTGAAGRHIRHRHPVWSSPSSSGSSSTSGSICKRGGDVCVSKSAIKKPPPSRSVIKKAFFKGLRKVGLRWAGKALQWVWRIASKLSPKLRIAGYVIELIGWAVEEVFEILSQAQQARTQNPIRRSLWWEESPVSAEERHAERFAIWWGLQAKQEVDAVLQSQAGRGKRATDLGRRVTEEDIDTVAAYRPTDPEYLSDAPATNPQDGDLGPVELLMMACASSHDLVLEEAREVCEALGGGRESLDEEKAKLPTEIIDCKASKISWQNPTEQAQKVGRGEMECKAPGGTEELTMRWWRGEVLEKCKVEDGGKWCTSWKLSDDWSKPNFGLPAVAVQEAAKFGIPSLPPNPRRRGRPLGPTDSYGDDGKVVMSTFLRDIWTMVMSACDDWIFQPYCEVQRQISNYAYGESDESKMEENLKAFYMAMFPRRQDSELSKELEDYQQMLLVSSMCVQVGLAFSKDEKNATASDSGRDVFTTCIREFGDQARIFRTQGLKLWAVMVMMAQYIKGGWMNYFDCRLNGLGNMTTMTAKKVEINCFGDRNPELAAKELEDCQKRAKHLWDLDDSVCKDDGGGDKAEPFTALDKSTWFRTRRGLKRCSTSEGQQLCSLLDPASMSKEERSMALTSGIPLEADKGQQQQQTWKDAESTSWAWKNGSLQGCDEKNKCNLFQVPGIPYKELQKAKQAGVPGLPNIRDASESAIDCSGLWKRPKSELTQKVINGTQQCGSALDAWWWEDKCFLHHCVWQGDFGGIPCYQYHPYRIPPEMRSSAEKSGVLPQENQLNWIQYCDKIKRSTKVPAEPEVDKKKMAKNWIQGTCTDSTGNRVECGAGLTWETYHGLRRRCNGFWNRATAKCLPMKVLYPERRTNYHVDERRQIFRCPEGREKCDNDAMIVEQGKAGWGGIYNPTPAMMKRWKHWTE</sequence>
<evidence type="ECO:0008006" key="5">
    <source>
        <dbReference type="Google" id="ProtNLM"/>
    </source>
</evidence>
<keyword evidence="2" id="KW-0732">Signal</keyword>
<feature type="region of interest" description="Disordered" evidence="1">
    <location>
        <begin position="82"/>
        <end position="101"/>
    </location>
</feature>
<proteinExistence type="predicted"/>
<comment type="caution">
    <text evidence="3">The sequence shown here is derived from an EMBL/GenBank/DDBJ whole genome shotgun (WGS) entry which is preliminary data.</text>
</comment>
<evidence type="ECO:0000256" key="1">
    <source>
        <dbReference type="SAM" id="MobiDB-lite"/>
    </source>
</evidence>
<dbReference type="EMBL" id="LAZP02000358">
    <property type="protein sequence ID" value="PFH57848.1"/>
    <property type="molecule type" value="Genomic_DNA"/>
</dbReference>
<feature type="chain" id="PRO_5013332801" description="Ig-like domain-containing protein" evidence="2">
    <location>
        <begin position="20"/>
        <end position="987"/>
    </location>
</feature>
<name>A0A2A9P957_OPHUN</name>
<protein>
    <recommendedName>
        <fullName evidence="5">Ig-like domain-containing protein</fullName>
    </recommendedName>
</protein>
<evidence type="ECO:0000313" key="4">
    <source>
        <dbReference type="Proteomes" id="UP000037136"/>
    </source>
</evidence>
<evidence type="ECO:0000313" key="3">
    <source>
        <dbReference type="EMBL" id="PFH57848.1"/>
    </source>
</evidence>
<dbReference type="AlphaFoldDB" id="A0A2A9P957"/>
<gene>
    <name evidence="3" type="ORF">XA68_14486</name>
</gene>
<feature type="region of interest" description="Disordered" evidence="1">
    <location>
        <begin position="411"/>
        <end position="432"/>
    </location>
</feature>
<organism evidence="3 4">
    <name type="scientific">Ophiocordyceps unilateralis</name>
    <name type="common">Zombie-ant fungus</name>
    <name type="synonym">Torrubia unilateralis</name>
    <dbReference type="NCBI Taxonomy" id="268505"/>
    <lineage>
        <taxon>Eukaryota</taxon>
        <taxon>Fungi</taxon>
        <taxon>Dikarya</taxon>
        <taxon>Ascomycota</taxon>
        <taxon>Pezizomycotina</taxon>
        <taxon>Sordariomycetes</taxon>
        <taxon>Hypocreomycetidae</taxon>
        <taxon>Hypocreales</taxon>
        <taxon>Ophiocordycipitaceae</taxon>
        <taxon>Ophiocordyceps</taxon>
    </lineage>
</organism>
<dbReference type="STRING" id="268505.A0A2A9P957"/>
<dbReference type="Proteomes" id="UP000037136">
    <property type="component" value="Unassembled WGS sequence"/>
</dbReference>
<dbReference type="OrthoDB" id="4925785at2759"/>
<keyword evidence="4" id="KW-1185">Reference proteome</keyword>
<accession>A0A2A9P957</accession>
<reference evidence="3 4" key="1">
    <citation type="journal article" date="2015" name="BMC Genomics">
        <title>Gene expression during zombie ant biting behavior reflects the complexity underlying fungal parasitic behavioral manipulation.</title>
        <authorList>
            <person name="de Bekker C."/>
            <person name="Ohm R.A."/>
            <person name="Loreto R.G."/>
            <person name="Sebastian A."/>
            <person name="Albert I."/>
            <person name="Merrow M."/>
            <person name="Brachmann A."/>
            <person name="Hughes D.P."/>
        </authorList>
    </citation>
    <scope>NUCLEOTIDE SEQUENCE [LARGE SCALE GENOMIC DNA]</scope>
    <source>
        <strain evidence="3 4">SC16a</strain>
    </source>
</reference>
<feature type="compositionally biased region" description="Low complexity" evidence="1">
    <location>
        <begin position="87"/>
        <end position="100"/>
    </location>
</feature>
<evidence type="ECO:0000256" key="2">
    <source>
        <dbReference type="SAM" id="SignalP"/>
    </source>
</evidence>